<name>A0ABP3AGN0_MYCUL</name>
<protein>
    <submittedName>
        <fullName evidence="1">Uncharacterized protein</fullName>
    </submittedName>
</protein>
<reference evidence="1 2" key="1">
    <citation type="submission" date="2014-01" db="EMBL/GenBank/DDBJ databases">
        <authorList>
            <person name="Dobos K."/>
            <person name="Lenaerts A."/>
            <person name="Ordway D."/>
            <person name="DeGroote M.A."/>
            <person name="Parker T."/>
            <person name="Sizemore C."/>
            <person name="Tallon L.J."/>
            <person name="Sadzewicz L.K."/>
            <person name="Sengamalay N."/>
            <person name="Fraser C.M."/>
            <person name="Hine E."/>
            <person name="Shefchek K.A."/>
            <person name="Das S.P."/>
            <person name="Tettelin H."/>
        </authorList>
    </citation>
    <scope>NUCLEOTIDE SEQUENCE [LARGE SCALE GENOMIC DNA]</scope>
    <source>
        <strain evidence="1 2">Harvey</strain>
    </source>
</reference>
<dbReference type="EMBL" id="JAOL01000131">
    <property type="protein sequence ID" value="EUA88935.1"/>
    <property type="molecule type" value="Genomic_DNA"/>
</dbReference>
<comment type="caution">
    <text evidence="1">The sequence shown here is derived from an EMBL/GenBank/DDBJ whole genome shotgun (WGS) entry which is preliminary data.</text>
</comment>
<dbReference type="Proteomes" id="UP000020681">
    <property type="component" value="Unassembled WGS sequence"/>
</dbReference>
<evidence type="ECO:0000313" key="1">
    <source>
        <dbReference type="EMBL" id="EUA88935.1"/>
    </source>
</evidence>
<evidence type="ECO:0000313" key="2">
    <source>
        <dbReference type="Proteomes" id="UP000020681"/>
    </source>
</evidence>
<proteinExistence type="predicted"/>
<sequence length="103" mass="11405">MFTVVEHQQCPTVSQSFDHHLQQRPGGLIANAQRRGRRRNQQLTIAQVAQLDQPHAIAKFPDTFVAAHTDKVDLPIPPIPVNVTNREFKINSLSSASSAGLSR</sequence>
<organism evidence="1 2">
    <name type="scientific">Mycobacterium ulcerans str. Harvey</name>
    <dbReference type="NCBI Taxonomy" id="1299332"/>
    <lineage>
        <taxon>Bacteria</taxon>
        <taxon>Bacillati</taxon>
        <taxon>Actinomycetota</taxon>
        <taxon>Actinomycetes</taxon>
        <taxon>Mycobacteriales</taxon>
        <taxon>Mycobacteriaceae</taxon>
        <taxon>Mycobacterium</taxon>
        <taxon>Mycobacterium ulcerans group</taxon>
    </lineage>
</organism>
<accession>A0ABP3AGN0</accession>
<keyword evidence="2" id="KW-1185">Reference proteome</keyword>
<gene>
    <name evidence="1" type="ORF">I551_4601</name>
</gene>